<feature type="coiled-coil region" evidence="1">
    <location>
        <begin position="73"/>
        <end position="116"/>
    </location>
</feature>
<sequence length="261" mass="30725">MDKIKNELFKDQKSNQKDNLVVFELMQEELKKLSSQLQKIRGEQMSSINTKIKTLQVKQKEFIESQQQKGQIHQELQQVKQKLEEQIYKKVDKKEYQEYKRNIKNQLEEKTSIQEIQEALNASQNDVSNRFIEFKQQIQESIDQLAEQLYSKITLEELNQIMSQKPDLALVQQLIEAKFNFNSHKLNNSNNQVQKSQTSAQQIVQNQNFNSLNNFQTEKLSNQFEQIEKDVTLKASIKDICSLLDEKASVDEVTKALIYYK</sequence>
<dbReference type="InParanoid" id="A0A0V0QS01"/>
<organism evidence="2 3">
    <name type="scientific">Pseudocohnilembus persalinus</name>
    <name type="common">Ciliate</name>
    <dbReference type="NCBI Taxonomy" id="266149"/>
    <lineage>
        <taxon>Eukaryota</taxon>
        <taxon>Sar</taxon>
        <taxon>Alveolata</taxon>
        <taxon>Ciliophora</taxon>
        <taxon>Intramacronucleata</taxon>
        <taxon>Oligohymenophorea</taxon>
        <taxon>Scuticociliatia</taxon>
        <taxon>Philasterida</taxon>
        <taxon>Pseudocohnilembidae</taxon>
        <taxon>Pseudocohnilembus</taxon>
    </lineage>
</organism>
<name>A0A0V0QS01_PSEPJ</name>
<evidence type="ECO:0000256" key="1">
    <source>
        <dbReference type="SAM" id="Coils"/>
    </source>
</evidence>
<evidence type="ECO:0000313" key="3">
    <source>
        <dbReference type="Proteomes" id="UP000054937"/>
    </source>
</evidence>
<evidence type="ECO:0000313" key="2">
    <source>
        <dbReference type="EMBL" id="KRX05075.1"/>
    </source>
</evidence>
<dbReference type="EMBL" id="LDAU01000110">
    <property type="protein sequence ID" value="KRX05075.1"/>
    <property type="molecule type" value="Genomic_DNA"/>
</dbReference>
<dbReference type="Proteomes" id="UP000054937">
    <property type="component" value="Unassembled WGS sequence"/>
</dbReference>
<comment type="caution">
    <text evidence="2">The sequence shown here is derived from an EMBL/GenBank/DDBJ whole genome shotgun (WGS) entry which is preliminary data.</text>
</comment>
<keyword evidence="3" id="KW-1185">Reference proteome</keyword>
<proteinExistence type="predicted"/>
<reference evidence="2 3" key="1">
    <citation type="journal article" date="2015" name="Sci. Rep.">
        <title>Genome of the facultative scuticociliatosis pathogen Pseudocohnilembus persalinus provides insight into its virulence through horizontal gene transfer.</title>
        <authorList>
            <person name="Xiong J."/>
            <person name="Wang G."/>
            <person name="Cheng J."/>
            <person name="Tian M."/>
            <person name="Pan X."/>
            <person name="Warren A."/>
            <person name="Jiang C."/>
            <person name="Yuan D."/>
            <person name="Miao W."/>
        </authorList>
    </citation>
    <scope>NUCLEOTIDE SEQUENCE [LARGE SCALE GENOMIC DNA]</scope>
    <source>
        <strain evidence="2">36N120E</strain>
    </source>
</reference>
<dbReference type="AlphaFoldDB" id="A0A0V0QS01"/>
<keyword evidence="1" id="KW-0175">Coiled coil</keyword>
<accession>A0A0V0QS01</accession>
<protein>
    <submittedName>
        <fullName evidence="2">Uncharacterized protein</fullName>
    </submittedName>
</protein>
<gene>
    <name evidence="2" type="ORF">PPERSA_06709</name>
</gene>